<dbReference type="Proteomes" id="UP001497525">
    <property type="component" value="Unassembled WGS sequence"/>
</dbReference>
<dbReference type="PANTHER" id="PTHR43243">
    <property type="entry name" value="INNER MEMBRANE TRANSPORTER YGJI-RELATED"/>
    <property type="match status" value="1"/>
</dbReference>
<evidence type="ECO:0000313" key="10">
    <source>
        <dbReference type="Proteomes" id="UP001497525"/>
    </source>
</evidence>
<feature type="transmembrane region" description="Helical" evidence="7">
    <location>
        <begin position="473"/>
        <end position="492"/>
    </location>
</feature>
<evidence type="ECO:0000256" key="6">
    <source>
        <dbReference type="SAM" id="MobiDB-lite"/>
    </source>
</evidence>
<evidence type="ECO:0000256" key="5">
    <source>
        <dbReference type="ARBA" id="ARBA00023136"/>
    </source>
</evidence>
<evidence type="ECO:0000256" key="1">
    <source>
        <dbReference type="ARBA" id="ARBA00004141"/>
    </source>
</evidence>
<organism evidence="9 10">
    <name type="scientific">Calicophoron daubneyi</name>
    <name type="common">Rumen fluke</name>
    <name type="synonym">Paramphistomum daubneyi</name>
    <dbReference type="NCBI Taxonomy" id="300641"/>
    <lineage>
        <taxon>Eukaryota</taxon>
        <taxon>Metazoa</taxon>
        <taxon>Spiralia</taxon>
        <taxon>Lophotrochozoa</taxon>
        <taxon>Platyhelminthes</taxon>
        <taxon>Trematoda</taxon>
        <taxon>Digenea</taxon>
        <taxon>Plagiorchiida</taxon>
        <taxon>Pronocephalata</taxon>
        <taxon>Paramphistomoidea</taxon>
        <taxon>Paramphistomidae</taxon>
        <taxon>Calicophoron</taxon>
    </lineage>
</organism>
<dbReference type="PIRSF" id="PIRSF006060">
    <property type="entry name" value="AA_transporter"/>
    <property type="match status" value="1"/>
</dbReference>
<protein>
    <recommendedName>
        <fullName evidence="8">Cationic amino acid transporter C-terminal domain-containing protein</fullName>
    </recommendedName>
</protein>
<reference evidence="9" key="1">
    <citation type="submission" date="2024-06" db="EMBL/GenBank/DDBJ databases">
        <authorList>
            <person name="Liu X."/>
            <person name="Lenzi L."/>
            <person name="Haldenby T S."/>
            <person name="Uol C."/>
        </authorList>
    </citation>
    <scope>NUCLEOTIDE SEQUENCE</scope>
</reference>
<feature type="transmembrane region" description="Helical" evidence="7">
    <location>
        <begin position="318"/>
        <end position="343"/>
    </location>
</feature>
<evidence type="ECO:0000259" key="8">
    <source>
        <dbReference type="Pfam" id="PF13906"/>
    </source>
</evidence>
<dbReference type="Pfam" id="PF13906">
    <property type="entry name" value="AA_permease_C"/>
    <property type="match status" value="1"/>
</dbReference>
<feature type="transmembrane region" description="Helical" evidence="7">
    <location>
        <begin position="70"/>
        <end position="88"/>
    </location>
</feature>
<feature type="transmembrane region" description="Helical" evidence="7">
    <location>
        <begin position="236"/>
        <end position="256"/>
    </location>
</feature>
<dbReference type="AlphaFoldDB" id="A0AAV2TPA9"/>
<feature type="transmembrane region" description="Helical" evidence="7">
    <location>
        <begin position="557"/>
        <end position="577"/>
    </location>
</feature>
<feature type="transmembrane region" description="Helical" evidence="7">
    <location>
        <begin position="364"/>
        <end position="385"/>
    </location>
</feature>
<feature type="transmembrane region" description="Helical" evidence="7">
    <location>
        <begin position="498"/>
        <end position="520"/>
    </location>
</feature>
<keyword evidence="3 7" id="KW-0812">Transmembrane</keyword>
<dbReference type="EMBL" id="CAXLJL010000600">
    <property type="protein sequence ID" value="CAL5139175.1"/>
    <property type="molecule type" value="Genomic_DNA"/>
</dbReference>
<comment type="subcellular location">
    <subcellularLocation>
        <location evidence="1">Membrane</location>
        <topology evidence="1">Multi-pass membrane protein</topology>
    </subcellularLocation>
</comment>
<dbReference type="InterPro" id="IPR029485">
    <property type="entry name" value="CAT_C"/>
</dbReference>
<feature type="transmembrane region" description="Helical" evidence="7">
    <location>
        <begin position="532"/>
        <end position="551"/>
    </location>
</feature>
<keyword evidence="4 7" id="KW-1133">Transmembrane helix</keyword>
<feature type="transmembrane region" description="Helical" evidence="7">
    <location>
        <begin position="391"/>
        <end position="414"/>
    </location>
</feature>
<feature type="transmembrane region" description="Helical" evidence="7">
    <location>
        <begin position="100"/>
        <end position="121"/>
    </location>
</feature>
<feature type="transmembrane region" description="Helical" evidence="7">
    <location>
        <begin position="196"/>
        <end position="216"/>
    </location>
</feature>
<dbReference type="InterPro" id="IPR002293">
    <property type="entry name" value="AA/rel_permease1"/>
</dbReference>
<feature type="transmembrane region" description="Helical" evidence="7">
    <location>
        <begin position="268"/>
        <end position="292"/>
    </location>
</feature>
<keyword evidence="2" id="KW-0813">Transport</keyword>
<comment type="caution">
    <text evidence="9">The sequence shown here is derived from an EMBL/GenBank/DDBJ whole genome shotgun (WGS) entry which is preliminary data.</text>
</comment>
<feature type="domain" description="Cationic amino acid transporter C-terminal" evidence="8">
    <location>
        <begin position="529"/>
        <end position="579"/>
    </location>
</feature>
<gene>
    <name evidence="9" type="ORF">CDAUBV1_LOCUS14212</name>
</gene>
<evidence type="ECO:0000256" key="3">
    <source>
        <dbReference type="ARBA" id="ARBA00022692"/>
    </source>
</evidence>
<feature type="transmembrane region" description="Helical" evidence="7">
    <location>
        <begin position="40"/>
        <end position="58"/>
    </location>
</feature>
<accession>A0AAV2TPA9</accession>
<sequence>MRCRSISCAELGRRMIRKKPIGKDTTLETPLKRCLNAPQLTLYCMAHMIGAGLYVLTGKLIRDFTGTGTMLAYLLSAISATFTAVCYAEFTTIFPRAGSAYLYTYLMLGELPAFLTGWTMVSDMLVSTAAVAKALSGTINWLTNDTIRSWSKEHLAPLGNSNFWDSTPDITAAGFLIFLMLITVLGANISLNVNALLSGVQAVALVIMTTACFVLGSPENLTSNGGFLPYGVSGLLRGAGLAIFGFSGFEAIANASEEAKNPRRDLPIAVFASLFLCTLLYVGASLGLSYIVPRTAIVYDSPYVAAFTYVNQNGMMGFAAFATLLATGATKLVEMYVIPRFFYSIASDGLLFKFLSSVEPHTHVPIWSLLFGGGITILLAVFIKIQVLAEFTSVGVIFSYFLIGLDLMIMRYLYDNKHNVLRNHTKTNESEDDTMIDYPQEKSLYSETNVIVLRNSVPLRFGLLETRRCFKTLLSAYVLEVIGLGITINLGLLYGYKWIWSLCIVISLLMIIAFLGLCLYKPARPVKGFETPCMPVAACVTMLTNGILITSLEPLTWARFVVWSVIGLVIYFAYGIWYSHADQIPQEEPKPDENQSNDIRLEERRVEDLQA</sequence>
<name>A0AAV2TPA9_CALDB</name>
<feature type="region of interest" description="Disordered" evidence="6">
    <location>
        <begin position="586"/>
        <end position="611"/>
    </location>
</feature>
<proteinExistence type="predicted"/>
<dbReference type="Gene3D" id="1.20.1740.10">
    <property type="entry name" value="Amino acid/polyamine transporter I"/>
    <property type="match status" value="1"/>
</dbReference>
<evidence type="ECO:0000256" key="4">
    <source>
        <dbReference type="ARBA" id="ARBA00022989"/>
    </source>
</evidence>
<feature type="transmembrane region" description="Helical" evidence="7">
    <location>
        <begin position="170"/>
        <end position="189"/>
    </location>
</feature>
<keyword evidence="5 7" id="KW-0472">Membrane</keyword>
<dbReference type="PANTHER" id="PTHR43243:SF4">
    <property type="entry name" value="CATIONIC AMINO ACID TRANSPORTER 4"/>
    <property type="match status" value="1"/>
</dbReference>
<evidence type="ECO:0000256" key="2">
    <source>
        <dbReference type="ARBA" id="ARBA00022448"/>
    </source>
</evidence>
<evidence type="ECO:0000256" key="7">
    <source>
        <dbReference type="SAM" id="Phobius"/>
    </source>
</evidence>
<dbReference type="GO" id="GO:0005886">
    <property type="term" value="C:plasma membrane"/>
    <property type="evidence" value="ECO:0007669"/>
    <property type="project" value="TreeGrafter"/>
</dbReference>
<evidence type="ECO:0000313" key="9">
    <source>
        <dbReference type="EMBL" id="CAL5139175.1"/>
    </source>
</evidence>
<feature type="compositionally biased region" description="Basic and acidic residues" evidence="6">
    <location>
        <begin position="587"/>
        <end position="611"/>
    </location>
</feature>
<dbReference type="GO" id="GO:0015171">
    <property type="term" value="F:amino acid transmembrane transporter activity"/>
    <property type="evidence" value="ECO:0007669"/>
    <property type="project" value="TreeGrafter"/>
</dbReference>
<dbReference type="Pfam" id="PF13520">
    <property type="entry name" value="AA_permease_2"/>
    <property type="match status" value="1"/>
</dbReference>